<dbReference type="PANTHER" id="PTHR46848">
    <property type="entry name" value="REGULATOR OF G-PROTEIN SIGNALING 3"/>
    <property type="match status" value="1"/>
</dbReference>
<gene>
    <name evidence="2" type="ORF">PR048_005745</name>
</gene>
<sequence length="379" mass="41497">MSYPPVIASAIYRPNRRVLKSCQPFVLGTPGRQWIFGGDLSRVEGRAVRPFWALLFTDLILFAKVSRDRVLFITEEPLPLLSVTQAFFNIRKKASNPIHTAFGSRIGRKATKCCDTETGRAQPASSVYLVLGYAVSMASAVQRVSYPFKILFDPVTVLMRRSTNDFRLLVAGGSEGTDSPVQGGCGPELQLTRHPKKGPRRRPITLRAPTAELKAVWQNLIQRQMDRGGVVVRLLASDLDEQGSIPGGSLPHFRTWGSRCWSAGLLGDFPPAPPSYSCADPYSSHSIPIDPKDLDIKSPPNLSAPTQLQLTRSTHIYLNTIRGGTPASSPLDSPDPPTTLSVATLDSLSLRRQVRPFPTPPRVSPALSAHASPRRCLSR</sequence>
<comment type="caution">
    <text evidence="2">The sequence shown here is derived from an EMBL/GenBank/DDBJ whole genome shotgun (WGS) entry which is preliminary data.</text>
</comment>
<dbReference type="Proteomes" id="UP001159363">
    <property type="component" value="Chromosome 2"/>
</dbReference>
<dbReference type="SUPFAM" id="SSF50729">
    <property type="entry name" value="PH domain-like"/>
    <property type="match status" value="1"/>
</dbReference>
<evidence type="ECO:0000313" key="3">
    <source>
        <dbReference type="Proteomes" id="UP001159363"/>
    </source>
</evidence>
<dbReference type="Gene3D" id="2.30.29.30">
    <property type="entry name" value="Pleckstrin-homology domain (PH domain)/Phosphotyrosine-binding domain (PTB)"/>
    <property type="match status" value="1"/>
</dbReference>
<organism evidence="2 3">
    <name type="scientific">Dryococelus australis</name>
    <dbReference type="NCBI Taxonomy" id="614101"/>
    <lineage>
        <taxon>Eukaryota</taxon>
        <taxon>Metazoa</taxon>
        <taxon>Ecdysozoa</taxon>
        <taxon>Arthropoda</taxon>
        <taxon>Hexapoda</taxon>
        <taxon>Insecta</taxon>
        <taxon>Pterygota</taxon>
        <taxon>Neoptera</taxon>
        <taxon>Polyneoptera</taxon>
        <taxon>Phasmatodea</taxon>
        <taxon>Verophasmatodea</taxon>
        <taxon>Anareolatae</taxon>
        <taxon>Phasmatidae</taxon>
        <taxon>Eurycanthinae</taxon>
        <taxon>Dryococelus</taxon>
    </lineage>
</organism>
<evidence type="ECO:0000256" key="1">
    <source>
        <dbReference type="SAM" id="MobiDB-lite"/>
    </source>
</evidence>
<dbReference type="InterPro" id="IPR011993">
    <property type="entry name" value="PH-like_dom_sf"/>
</dbReference>
<evidence type="ECO:0000313" key="2">
    <source>
        <dbReference type="EMBL" id="KAJ8893162.1"/>
    </source>
</evidence>
<name>A0ABQ9I912_9NEOP</name>
<reference evidence="2 3" key="1">
    <citation type="submission" date="2023-02" db="EMBL/GenBank/DDBJ databases">
        <title>LHISI_Scaffold_Assembly.</title>
        <authorList>
            <person name="Stuart O.P."/>
            <person name="Cleave R."/>
            <person name="Magrath M.J.L."/>
            <person name="Mikheyev A.S."/>
        </authorList>
    </citation>
    <scope>NUCLEOTIDE SEQUENCE [LARGE SCALE GENOMIC DNA]</scope>
    <source>
        <strain evidence="2">Daus_M_001</strain>
        <tissue evidence="2">Leg muscle</tissue>
    </source>
</reference>
<dbReference type="EMBL" id="JARBHB010000002">
    <property type="protein sequence ID" value="KAJ8893162.1"/>
    <property type="molecule type" value="Genomic_DNA"/>
</dbReference>
<feature type="region of interest" description="Disordered" evidence="1">
    <location>
        <begin position="354"/>
        <end position="379"/>
    </location>
</feature>
<protein>
    <submittedName>
        <fullName evidence="2">Uncharacterized protein</fullName>
    </submittedName>
</protein>
<dbReference type="PANTHER" id="PTHR46848:SF1">
    <property type="entry name" value="REGULATOR OF G-PROTEIN SIGNALING 3"/>
    <property type="match status" value="1"/>
</dbReference>
<feature type="compositionally biased region" description="Basic residues" evidence="1">
    <location>
        <begin position="193"/>
        <end position="202"/>
    </location>
</feature>
<accession>A0ABQ9I912</accession>
<feature type="region of interest" description="Disordered" evidence="1">
    <location>
        <begin position="175"/>
        <end position="202"/>
    </location>
</feature>
<proteinExistence type="predicted"/>
<keyword evidence="3" id="KW-1185">Reference proteome</keyword>